<dbReference type="Proteomes" id="UP001234343">
    <property type="component" value="Unassembled WGS sequence"/>
</dbReference>
<dbReference type="RefSeq" id="WP_289363422.1">
    <property type="nucleotide sequence ID" value="NZ_JAUCBP010000002.1"/>
</dbReference>
<feature type="transmembrane region" description="Helical" evidence="2">
    <location>
        <begin position="32"/>
        <end position="53"/>
    </location>
</feature>
<gene>
    <name evidence="3" type="ORF">QTP81_02140</name>
</gene>
<keyword evidence="2" id="KW-1133">Transmembrane helix</keyword>
<feature type="region of interest" description="Disordered" evidence="1">
    <location>
        <begin position="219"/>
        <end position="239"/>
    </location>
</feature>
<dbReference type="EMBL" id="JAUCBP010000002">
    <property type="protein sequence ID" value="MDM7859404.1"/>
    <property type="molecule type" value="Genomic_DNA"/>
</dbReference>
<feature type="transmembrane region" description="Helical" evidence="2">
    <location>
        <begin position="135"/>
        <end position="154"/>
    </location>
</feature>
<protein>
    <submittedName>
        <fullName evidence="3">Uncharacterized protein</fullName>
    </submittedName>
</protein>
<accession>A0ABT7ST83</accession>
<evidence type="ECO:0000256" key="1">
    <source>
        <dbReference type="SAM" id="MobiDB-lite"/>
    </source>
</evidence>
<organism evidence="3 4">
    <name type="scientific">Alteromonas arenosi</name>
    <dbReference type="NCBI Taxonomy" id="3055817"/>
    <lineage>
        <taxon>Bacteria</taxon>
        <taxon>Pseudomonadati</taxon>
        <taxon>Pseudomonadota</taxon>
        <taxon>Gammaproteobacteria</taxon>
        <taxon>Alteromonadales</taxon>
        <taxon>Alteromonadaceae</taxon>
        <taxon>Alteromonas/Salinimonas group</taxon>
        <taxon>Alteromonas</taxon>
    </lineage>
</organism>
<name>A0ABT7ST83_9ALTE</name>
<comment type="caution">
    <text evidence="3">The sequence shown here is derived from an EMBL/GenBank/DDBJ whole genome shotgun (WGS) entry which is preliminary data.</text>
</comment>
<sequence>MTAVDGRKSESVIEKISLFGELFTFVKESTGIAITCAYIMLLLTSMGYIYFLYAEFDIQIIKYVTFEDILATPIKNPNIIFTFSCLLLLLYLTDVGANFRAKQFAKYPNGKRPFYISLLMQILWTPKDQQLNRRIATVTIGLSLVAYTFFFAKIEATDLKEEREEMVEIVLVDSEEPLQVLLIGTSLNYVFAYDFTTQKSMVYYVESIQSITNLTLELDEPDDAPTESIEQTSESTSSA</sequence>
<evidence type="ECO:0000313" key="3">
    <source>
        <dbReference type="EMBL" id="MDM7859404.1"/>
    </source>
</evidence>
<proteinExistence type="predicted"/>
<feature type="compositionally biased region" description="Low complexity" evidence="1">
    <location>
        <begin position="226"/>
        <end position="239"/>
    </location>
</feature>
<feature type="transmembrane region" description="Helical" evidence="2">
    <location>
        <begin position="74"/>
        <end position="92"/>
    </location>
</feature>
<evidence type="ECO:0000256" key="2">
    <source>
        <dbReference type="SAM" id="Phobius"/>
    </source>
</evidence>
<keyword evidence="2" id="KW-0472">Membrane</keyword>
<keyword evidence="2" id="KW-0812">Transmembrane</keyword>
<reference evidence="3 4" key="1">
    <citation type="submission" date="2023-06" db="EMBL/GenBank/DDBJ databases">
        <title>Alteromonas sp. ASW11-36 isolated from intertidal sand.</title>
        <authorList>
            <person name="Li Y."/>
        </authorList>
    </citation>
    <scope>NUCLEOTIDE SEQUENCE [LARGE SCALE GENOMIC DNA]</scope>
    <source>
        <strain evidence="3 4">ASW11-36</strain>
    </source>
</reference>
<evidence type="ECO:0000313" key="4">
    <source>
        <dbReference type="Proteomes" id="UP001234343"/>
    </source>
</evidence>
<keyword evidence="4" id="KW-1185">Reference proteome</keyword>